<sequence>MDHPKPPSPDPSAAGAHSMNDICEVTSDPQIRDPDNPNSPSMPSISASLSPPKLTEFHLFPNLPPELRIRIWSFCTPPAAVIAVSNDNRWAEYTRRRIPVPAVLHACKDSRQEFLHREGVTKEHPTYTLHSCGGPMFYVSIEQDILFYPFLANLTRVPHLLKAQNVLSHVFNHEIDTPDTFLLTREMSRLECLQKVYLTFPGWCTAYMKKEFVKSIEKRLQQISSRCEVVETNLKVKKDQNHRLVVSLHQEWVGRED</sequence>
<dbReference type="Proteomes" id="UP000696280">
    <property type="component" value="Unassembled WGS sequence"/>
</dbReference>
<feature type="compositionally biased region" description="Low complexity" evidence="1">
    <location>
        <begin position="36"/>
        <end position="48"/>
    </location>
</feature>
<feature type="region of interest" description="Disordered" evidence="1">
    <location>
        <begin position="1"/>
        <end position="48"/>
    </location>
</feature>
<keyword evidence="4" id="KW-1185">Reference proteome</keyword>
<evidence type="ECO:0000256" key="1">
    <source>
        <dbReference type="SAM" id="MobiDB-lite"/>
    </source>
</evidence>
<proteinExistence type="predicted"/>
<dbReference type="PANTHER" id="PTHR35910:SF6">
    <property type="entry name" value="2EXR DOMAIN-CONTAINING PROTEIN"/>
    <property type="match status" value="1"/>
</dbReference>
<protein>
    <recommendedName>
        <fullName evidence="2">2EXR domain-containing protein</fullName>
    </recommendedName>
</protein>
<dbReference type="OrthoDB" id="3565153at2759"/>
<feature type="domain" description="2EXR" evidence="2">
    <location>
        <begin position="57"/>
        <end position="146"/>
    </location>
</feature>
<organism evidence="3 4">
    <name type="scientific">Hymenoscyphus fraxineus</name>
    <dbReference type="NCBI Taxonomy" id="746836"/>
    <lineage>
        <taxon>Eukaryota</taxon>
        <taxon>Fungi</taxon>
        <taxon>Dikarya</taxon>
        <taxon>Ascomycota</taxon>
        <taxon>Pezizomycotina</taxon>
        <taxon>Leotiomycetes</taxon>
        <taxon>Helotiales</taxon>
        <taxon>Helotiaceae</taxon>
        <taxon>Hymenoscyphus</taxon>
    </lineage>
</organism>
<comment type="caution">
    <text evidence="3">The sequence shown here is derived from an EMBL/GenBank/DDBJ whole genome shotgun (WGS) entry which is preliminary data.</text>
</comment>
<name>A0A9N9L0A6_9HELO</name>
<dbReference type="EMBL" id="CAJVRL010000081">
    <property type="protein sequence ID" value="CAG8957760.1"/>
    <property type="molecule type" value="Genomic_DNA"/>
</dbReference>
<evidence type="ECO:0000259" key="2">
    <source>
        <dbReference type="Pfam" id="PF20150"/>
    </source>
</evidence>
<evidence type="ECO:0000313" key="4">
    <source>
        <dbReference type="Proteomes" id="UP000696280"/>
    </source>
</evidence>
<dbReference type="InterPro" id="IPR045518">
    <property type="entry name" value="2EXR"/>
</dbReference>
<evidence type="ECO:0000313" key="3">
    <source>
        <dbReference type="EMBL" id="CAG8957760.1"/>
    </source>
</evidence>
<reference evidence="3" key="1">
    <citation type="submission" date="2021-07" db="EMBL/GenBank/DDBJ databases">
        <authorList>
            <person name="Durling M."/>
        </authorList>
    </citation>
    <scope>NUCLEOTIDE SEQUENCE</scope>
</reference>
<dbReference type="Pfam" id="PF20150">
    <property type="entry name" value="2EXR"/>
    <property type="match status" value="1"/>
</dbReference>
<dbReference type="PANTHER" id="PTHR35910">
    <property type="entry name" value="2EXR DOMAIN-CONTAINING PROTEIN"/>
    <property type="match status" value="1"/>
</dbReference>
<gene>
    <name evidence="3" type="ORF">HYFRA_00000098</name>
</gene>
<accession>A0A9N9L0A6</accession>
<dbReference type="AlphaFoldDB" id="A0A9N9L0A6"/>
<feature type="compositionally biased region" description="Pro residues" evidence="1">
    <location>
        <begin position="1"/>
        <end position="10"/>
    </location>
</feature>